<evidence type="ECO:0000256" key="1">
    <source>
        <dbReference type="SAM" id="Phobius"/>
    </source>
</evidence>
<dbReference type="EMBL" id="CP130319">
    <property type="protein sequence ID" value="WNR44609.1"/>
    <property type="molecule type" value="Genomic_DNA"/>
</dbReference>
<name>A0AA96LP33_9BACL</name>
<sequence>MKIVHYTEQDWLLYGEGHLLLEQQSEMEDHLYRCDVCLASYMTYVEQLSSRMCLDVEQPDAYMLSVLQRTVGMKPAWYRSTMFHYGIAAAATLILVATGFFHGLSQELGSVGAYKPAPPLETPSSLEAQVPLSNHLVNKTLSWLDTLQNKEGGLAP</sequence>
<keyword evidence="3" id="KW-1185">Reference proteome</keyword>
<organism evidence="2 3">
    <name type="scientific">Paenibacillus roseopurpureus</name>
    <dbReference type="NCBI Taxonomy" id="2918901"/>
    <lineage>
        <taxon>Bacteria</taxon>
        <taxon>Bacillati</taxon>
        <taxon>Bacillota</taxon>
        <taxon>Bacilli</taxon>
        <taxon>Bacillales</taxon>
        <taxon>Paenibacillaceae</taxon>
        <taxon>Paenibacillus</taxon>
    </lineage>
</organism>
<keyword evidence="1" id="KW-0812">Transmembrane</keyword>
<evidence type="ECO:0008006" key="4">
    <source>
        <dbReference type="Google" id="ProtNLM"/>
    </source>
</evidence>
<keyword evidence="1" id="KW-1133">Transmembrane helix</keyword>
<feature type="transmembrane region" description="Helical" evidence="1">
    <location>
        <begin position="83"/>
        <end position="104"/>
    </location>
</feature>
<dbReference type="Proteomes" id="UP001304650">
    <property type="component" value="Chromosome"/>
</dbReference>
<evidence type="ECO:0000313" key="3">
    <source>
        <dbReference type="Proteomes" id="UP001304650"/>
    </source>
</evidence>
<proteinExistence type="predicted"/>
<gene>
    <name evidence="2" type="ORF">MJB10_00115</name>
</gene>
<dbReference type="RefSeq" id="WP_314800320.1">
    <property type="nucleotide sequence ID" value="NZ_CP130319.1"/>
</dbReference>
<dbReference type="KEGG" id="proo:MJB10_00115"/>
<evidence type="ECO:0000313" key="2">
    <source>
        <dbReference type="EMBL" id="WNR44609.1"/>
    </source>
</evidence>
<accession>A0AA96LP33</accession>
<reference evidence="2" key="1">
    <citation type="submission" date="2022-02" db="EMBL/GenBank/DDBJ databases">
        <title>Paenibacillus sp. MBLB1832 Whole Genome Shotgun Sequencing.</title>
        <authorList>
            <person name="Hwang C.Y."/>
            <person name="Cho E.-S."/>
            <person name="Seo M.-J."/>
        </authorList>
    </citation>
    <scope>NUCLEOTIDE SEQUENCE</scope>
    <source>
        <strain evidence="2">MBLB1832</strain>
    </source>
</reference>
<protein>
    <recommendedName>
        <fullName evidence="4">Zinc-finger domain-containing protein</fullName>
    </recommendedName>
</protein>
<keyword evidence="1" id="KW-0472">Membrane</keyword>
<dbReference type="AlphaFoldDB" id="A0AA96LP33"/>